<dbReference type="Proteomes" id="UP000326202">
    <property type="component" value="Chromosome"/>
</dbReference>
<dbReference type="EMBL" id="CP042906">
    <property type="protein sequence ID" value="QEX15766.1"/>
    <property type="molecule type" value="Genomic_DNA"/>
</dbReference>
<dbReference type="OrthoDB" id="2990299at2"/>
<dbReference type="AlphaFoldDB" id="A0A5J6MM04"/>
<name>A0A5J6MM04_9PROT</name>
<organism evidence="1 2">
    <name type="scientific">Hypericibacter terrae</name>
    <dbReference type="NCBI Taxonomy" id="2602015"/>
    <lineage>
        <taxon>Bacteria</taxon>
        <taxon>Pseudomonadati</taxon>
        <taxon>Pseudomonadota</taxon>
        <taxon>Alphaproteobacteria</taxon>
        <taxon>Rhodospirillales</taxon>
        <taxon>Dongiaceae</taxon>
        <taxon>Hypericibacter</taxon>
    </lineage>
</organism>
<evidence type="ECO:0000313" key="2">
    <source>
        <dbReference type="Proteomes" id="UP000326202"/>
    </source>
</evidence>
<accession>A0A5J6MM04</accession>
<evidence type="ECO:0000313" key="1">
    <source>
        <dbReference type="EMBL" id="QEX15766.1"/>
    </source>
</evidence>
<evidence type="ECO:0008006" key="3">
    <source>
        <dbReference type="Google" id="ProtNLM"/>
    </source>
</evidence>
<proteinExistence type="predicted"/>
<dbReference type="RefSeq" id="WP_151176189.1">
    <property type="nucleotide sequence ID" value="NZ_CP042906.1"/>
</dbReference>
<dbReference type="InterPro" id="IPR025459">
    <property type="entry name" value="DUF4279"/>
</dbReference>
<keyword evidence="2" id="KW-1185">Reference proteome</keyword>
<protein>
    <recommendedName>
        <fullName evidence="3">DUF4279 domain-containing protein</fullName>
    </recommendedName>
</protein>
<dbReference type="Pfam" id="PF14106">
    <property type="entry name" value="DUF4279"/>
    <property type="match status" value="1"/>
</dbReference>
<reference evidence="1 2" key="1">
    <citation type="submission" date="2019-08" db="EMBL/GenBank/DDBJ databases">
        <title>Hyperibacter terrae gen. nov., sp. nov. and Hyperibacter viscosus sp. nov., two new members in the family Rhodospirillaceae isolated from the rhizosphere of Hypericum perforatum.</title>
        <authorList>
            <person name="Noviana Z."/>
        </authorList>
    </citation>
    <scope>NUCLEOTIDE SEQUENCE [LARGE SCALE GENOMIC DNA]</scope>
    <source>
        <strain evidence="1 2">R5913</strain>
    </source>
</reference>
<gene>
    <name evidence="1" type="ORF">FRZ44_10530</name>
</gene>
<sequence>MAKRKLNEDDKGEPRRVDVQLLIRHPTMNPAEITAALGIEPLISLGVGQPRRGFNGKLLGGTYRFTAWRHSIRYELSAQWFADKITMLVDRLLPHEAFLLNLRATGGKAEISVTFFSDGHLGDNVPIETLAKMADLQLDFGIECFVVPQSDSLHRSVELD</sequence>
<dbReference type="KEGG" id="htq:FRZ44_10530"/>